<organism evidence="1 2">
    <name type="scientific">Streptomyces spirodelae</name>
    <dbReference type="NCBI Taxonomy" id="2812904"/>
    <lineage>
        <taxon>Bacteria</taxon>
        <taxon>Bacillati</taxon>
        <taxon>Actinomycetota</taxon>
        <taxon>Actinomycetes</taxon>
        <taxon>Kitasatosporales</taxon>
        <taxon>Streptomycetaceae</taxon>
        <taxon>Streptomyces</taxon>
    </lineage>
</organism>
<accession>A0ABS3WRA5</accession>
<dbReference type="EMBL" id="JAFFZN010000006">
    <property type="protein sequence ID" value="MBO8185642.1"/>
    <property type="molecule type" value="Genomic_DNA"/>
</dbReference>
<name>A0ABS3WRA5_9ACTN</name>
<dbReference type="Proteomes" id="UP001518976">
    <property type="component" value="Unassembled WGS sequence"/>
</dbReference>
<comment type="caution">
    <text evidence="1">The sequence shown here is derived from an EMBL/GenBank/DDBJ whole genome shotgun (WGS) entry which is preliminary data.</text>
</comment>
<protein>
    <recommendedName>
        <fullName evidence="3">Sigma-70 family RNA polymerase sigma factor</fullName>
    </recommendedName>
</protein>
<sequence length="191" mass="21640">MGWRSEEFGASHEGWAGALLADGSEPGPVYLDVGSGPRMEKTTEWWAYDGRLPSRPRAAWARAACTCGWRGEQRYPLDWERWRSRAGFDDSAARKEWRRHIREVERRSVPLPVGLTERLEQLGDELLALADQAPLAAVRAVAELERITVDVGHLAARNIHTDEIPWEAAGEALGLSEREARSRIIRYSLRR</sequence>
<evidence type="ECO:0008006" key="3">
    <source>
        <dbReference type="Google" id="ProtNLM"/>
    </source>
</evidence>
<evidence type="ECO:0000313" key="2">
    <source>
        <dbReference type="Proteomes" id="UP001518976"/>
    </source>
</evidence>
<reference evidence="1 2" key="1">
    <citation type="submission" date="2021-02" db="EMBL/GenBank/DDBJ databases">
        <title>Streptomyces spirodelae sp. nov., isolated from duckweed.</title>
        <authorList>
            <person name="Saimee Y."/>
            <person name="Duangmal K."/>
        </authorList>
    </citation>
    <scope>NUCLEOTIDE SEQUENCE [LARGE SCALE GENOMIC DNA]</scope>
    <source>
        <strain evidence="1 2">DW4-2</strain>
    </source>
</reference>
<gene>
    <name evidence="1" type="ORF">JW592_09220</name>
</gene>
<keyword evidence="2" id="KW-1185">Reference proteome</keyword>
<dbReference type="RefSeq" id="WP_209264452.1">
    <property type="nucleotide sequence ID" value="NZ_JAFFZN010000006.1"/>
</dbReference>
<proteinExistence type="predicted"/>
<evidence type="ECO:0000313" key="1">
    <source>
        <dbReference type="EMBL" id="MBO8185642.1"/>
    </source>
</evidence>